<comment type="subcellular location">
    <subcellularLocation>
        <location evidence="1">Membrane</location>
        <topology evidence="1">Multi-pass membrane protein</topology>
    </subcellularLocation>
</comment>
<dbReference type="GO" id="GO:0006672">
    <property type="term" value="P:ceramide metabolic process"/>
    <property type="evidence" value="ECO:0007669"/>
    <property type="project" value="InterPro"/>
</dbReference>
<gene>
    <name evidence="9" type="ORF">TrRE_jg12296</name>
</gene>
<comment type="similarity">
    <text evidence="2">Belongs to the alkaline ceramidase family.</text>
</comment>
<keyword evidence="3 8" id="KW-0812">Transmembrane</keyword>
<dbReference type="Proteomes" id="UP001165082">
    <property type="component" value="Unassembled WGS sequence"/>
</dbReference>
<keyword evidence="6 8" id="KW-0472">Membrane</keyword>
<organism evidence="9 10">
    <name type="scientific">Triparma retinervis</name>
    <dbReference type="NCBI Taxonomy" id="2557542"/>
    <lineage>
        <taxon>Eukaryota</taxon>
        <taxon>Sar</taxon>
        <taxon>Stramenopiles</taxon>
        <taxon>Ochrophyta</taxon>
        <taxon>Bolidophyceae</taxon>
        <taxon>Parmales</taxon>
        <taxon>Triparmaceae</taxon>
        <taxon>Triparma</taxon>
    </lineage>
</organism>
<evidence type="ECO:0000256" key="7">
    <source>
        <dbReference type="PIRSR" id="PIRSR608901-2"/>
    </source>
</evidence>
<evidence type="ECO:0000256" key="2">
    <source>
        <dbReference type="ARBA" id="ARBA00009780"/>
    </source>
</evidence>
<reference evidence="9" key="1">
    <citation type="submission" date="2022-07" db="EMBL/GenBank/DDBJ databases">
        <title>Genome analysis of Parmales, a sister group of diatoms, reveals the evolutionary specialization of diatoms from phago-mixotrophs to photoautotrophs.</title>
        <authorList>
            <person name="Ban H."/>
            <person name="Sato S."/>
            <person name="Yoshikawa S."/>
            <person name="Kazumasa Y."/>
            <person name="Nakamura Y."/>
            <person name="Ichinomiya M."/>
            <person name="Saitoh K."/>
            <person name="Sato N."/>
            <person name="Blanc-Mathieu R."/>
            <person name="Endo H."/>
            <person name="Kuwata A."/>
            <person name="Ogata H."/>
        </authorList>
    </citation>
    <scope>NUCLEOTIDE SEQUENCE</scope>
</reference>
<evidence type="ECO:0000256" key="3">
    <source>
        <dbReference type="ARBA" id="ARBA00022692"/>
    </source>
</evidence>
<protein>
    <submittedName>
        <fullName evidence="9">Uncharacterized protein</fullName>
    </submittedName>
</protein>
<evidence type="ECO:0000313" key="9">
    <source>
        <dbReference type="EMBL" id="GMH49013.1"/>
    </source>
</evidence>
<evidence type="ECO:0000256" key="4">
    <source>
        <dbReference type="ARBA" id="ARBA00022801"/>
    </source>
</evidence>
<dbReference type="InterPro" id="IPR008901">
    <property type="entry name" value="ACER"/>
</dbReference>
<keyword evidence="4" id="KW-0378">Hydrolase</keyword>
<accession>A0A9W6ZDC0</accession>
<sequence>MLAVSFGSATFHALPCFFTQLLDELPMVVLAQLYIAALLNARGHLLQGSDASSFNSNLSLYVLTVTALITITSLGVYVVYEAFEIFVHLFTLLITIVVVVAGSVVRQGYREAGKGRRNTVVEGEPISSLLCCTECVRVSYSN</sequence>
<dbReference type="AlphaFoldDB" id="A0A9W6ZDC0"/>
<evidence type="ECO:0000256" key="5">
    <source>
        <dbReference type="ARBA" id="ARBA00022989"/>
    </source>
</evidence>
<dbReference type="Pfam" id="PF05875">
    <property type="entry name" value="Ceramidase"/>
    <property type="match status" value="1"/>
</dbReference>
<feature type="transmembrane region" description="Helical" evidence="8">
    <location>
        <begin position="85"/>
        <end position="105"/>
    </location>
</feature>
<evidence type="ECO:0000256" key="8">
    <source>
        <dbReference type="SAM" id="Phobius"/>
    </source>
</evidence>
<comment type="cofactor">
    <cofactor evidence="7">
        <name>Zn(2+)</name>
        <dbReference type="ChEBI" id="CHEBI:29105"/>
    </cofactor>
</comment>
<keyword evidence="10" id="KW-1185">Reference proteome</keyword>
<proteinExistence type="inferred from homology"/>
<feature type="transmembrane region" description="Helical" evidence="8">
    <location>
        <begin position="58"/>
        <end position="79"/>
    </location>
</feature>
<comment type="caution">
    <text evidence="9">The sequence shown here is derived from an EMBL/GenBank/DDBJ whole genome shotgun (WGS) entry which is preliminary data.</text>
</comment>
<dbReference type="GO" id="GO:0016811">
    <property type="term" value="F:hydrolase activity, acting on carbon-nitrogen (but not peptide) bonds, in linear amides"/>
    <property type="evidence" value="ECO:0007669"/>
    <property type="project" value="InterPro"/>
</dbReference>
<feature type="transmembrane region" description="Helical" evidence="8">
    <location>
        <begin position="29"/>
        <end position="46"/>
    </location>
</feature>
<keyword evidence="7" id="KW-0862">Zinc</keyword>
<keyword evidence="5 8" id="KW-1133">Transmembrane helix</keyword>
<evidence type="ECO:0000256" key="1">
    <source>
        <dbReference type="ARBA" id="ARBA00004141"/>
    </source>
</evidence>
<evidence type="ECO:0000313" key="10">
    <source>
        <dbReference type="Proteomes" id="UP001165082"/>
    </source>
</evidence>
<dbReference type="GO" id="GO:0046872">
    <property type="term" value="F:metal ion binding"/>
    <property type="evidence" value="ECO:0007669"/>
    <property type="project" value="UniProtKB-KW"/>
</dbReference>
<dbReference type="EMBL" id="BRXZ01004445">
    <property type="protein sequence ID" value="GMH49013.1"/>
    <property type="molecule type" value="Genomic_DNA"/>
</dbReference>
<dbReference type="GO" id="GO:0016020">
    <property type="term" value="C:membrane"/>
    <property type="evidence" value="ECO:0007669"/>
    <property type="project" value="UniProtKB-SubCell"/>
</dbReference>
<evidence type="ECO:0000256" key="6">
    <source>
        <dbReference type="ARBA" id="ARBA00023136"/>
    </source>
</evidence>
<dbReference type="OrthoDB" id="10547622at2759"/>
<name>A0A9W6ZDC0_9STRA</name>
<feature type="binding site" evidence="7">
    <location>
        <position position="12"/>
    </location>
    <ligand>
        <name>Zn(2+)</name>
        <dbReference type="ChEBI" id="CHEBI:29105"/>
        <note>catalytic</note>
    </ligand>
</feature>
<keyword evidence="7" id="KW-0479">Metal-binding</keyword>